<feature type="region of interest" description="Disordered" evidence="14">
    <location>
        <begin position="786"/>
        <end position="847"/>
    </location>
</feature>
<protein>
    <recommendedName>
        <fullName evidence="12">Kinesin-like protein</fullName>
    </recommendedName>
</protein>
<proteinExistence type="inferred from homology"/>
<reference evidence="16 17" key="1">
    <citation type="journal article" date="2018" name="Nat. Ecol. Evol.">
        <title>Shark genomes provide insights into elasmobranch evolution and the origin of vertebrates.</title>
        <authorList>
            <person name="Hara Y"/>
            <person name="Yamaguchi K"/>
            <person name="Onimaru K"/>
            <person name="Kadota M"/>
            <person name="Koyanagi M"/>
            <person name="Keeley SD"/>
            <person name="Tatsumi K"/>
            <person name="Tanaka K"/>
            <person name="Motone F"/>
            <person name="Kageyama Y"/>
            <person name="Nozu R"/>
            <person name="Adachi N"/>
            <person name="Nishimura O"/>
            <person name="Nakagawa R"/>
            <person name="Tanegashima C"/>
            <person name="Kiyatake I"/>
            <person name="Matsumoto R"/>
            <person name="Murakumo K"/>
            <person name="Nishida K"/>
            <person name="Terakita A"/>
            <person name="Kuratani S"/>
            <person name="Sato K"/>
            <person name="Hyodo S Kuraku.S."/>
        </authorList>
    </citation>
    <scope>NUCLEOTIDE SEQUENCE [LARGE SCALE GENOMIC DNA]</scope>
</reference>
<dbReference type="InterPro" id="IPR001752">
    <property type="entry name" value="Kinesin_motor_dom"/>
</dbReference>
<evidence type="ECO:0000256" key="5">
    <source>
        <dbReference type="ARBA" id="ARBA00022840"/>
    </source>
</evidence>
<sequence length="847" mass="95844">MALETVRVVVRCRPSNSREKDLNCKVVVSMDSARGQCFIQKPGVLGEPPKQFTFDGVYYIESTTEQLYNEIAYPLVEGVTEGYNGTIFAYGQTGSGKSFTMQGISHPTSQRGVIPRAFEHIFESIQCTENTKFLVRASYLEIYNEEIRDLLGKDTKQKLELKEHPEKGIYVKDLSMHTVHSVSECEKIMDIGWGNRAVGYTLMNKDSSRSHSIFTIHLEMCSIDDNGKDRIRVGKLNLVDLAGSERQAKTGATGDRLKEATKINLSLSALGNVISALVDGRSKHIPYRDSKLTRMLQDSLGGNTKTLMVACLSPADNNYDESLSTLRYANRAKNIKNKPRINEDPKDALLREYQEEIKQLKALLAGQLGNDNLSNFLNKVQRNSSQTTIPSPQNTNAHAEIELEKENMRQEYEQKLSKIKADYEAEQKSNVKLQEDIEKLRSSYEMKLAHIEASDKATDAPEFEERASAQEVTQPFNVELADVCEIEQKLEIATLIEIEPEIATHENSKKATPINEEQSSPLDMQLLKEETMAECSPSGSSPTTLDQEEVLARLKMLENEVVGGEQAKNTELKEKRKRRKKYADERKNQLAEALKHTDRDDPAILINVYESIQDEVRAKSKNIENLQRKLKVAEIEISDLQSEFEFERIDYLSTIRKQERENILLQQVLERIQPLIRRECNYSNIDKIKRESVWDEESGCWKLPETVLQKITLPSAGSSLAPAKQGIRVTTNEIADCSVEEDRYRQMLNRSDSENIANNYFRSKRASQILNTDPARSLLHNSTSVHNVSLNNGSSSHAVSNLNTVSPTQPPEMPTPRPFRLESLELRVPSAKTKRKKSKSSSFMDIA</sequence>
<dbReference type="OMA" id="QCKTGAF"/>
<dbReference type="SMART" id="SM00129">
    <property type="entry name" value="KISc"/>
    <property type="match status" value="1"/>
</dbReference>
<evidence type="ECO:0000256" key="10">
    <source>
        <dbReference type="ARBA" id="ARBA00062719"/>
    </source>
</evidence>
<keyword evidence="8" id="KW-0206">Cytoskeleton</keyword>
<keyword evidence="3 12" id="KW-0493">Microtubule</keyword>
<feature type="binding site" evidence="11">
    <location>
        <begin position="91"/>
        <end position="98"/>
    </location>
    <ligand>
        <name>ATP</name>
        <dbReference type="ChEBI" id="CHEBI:30616"/>
    </ligand>
</feature>
<feature type="compositionally biased region" description="Pro residues" evidence="14">
    <location>
        <begin position="808"/>
        <end position="817"/>
    </location>
</feature>
<organism evidence="16 17">
    <name type="scientific">Chiloscyllium punctatum</name>
    <name type="common">Brownbanded bambooshark</name>
    <name type="synonym">Hemiscyllium punctatum</name>
    <dbReference type="NCBI Taxonomy" id="137246"/>
    <lineage>
        <taxon>Eukaryota</taxon>
        <taxon>Metazoa</taxon>
        <taxon>Chordata</taxon>
        <taxon>Craniata</taxon>
        <taxon>Vertebrata</taxon>
        <taxon>Chondrichthyes</taxon>
        <taxon>Elasmobranchii</taxon>
        <taxon>Galeomorphii</taxon>
        <taxon>Galeoidea</taxon>
        <taxon>Orectolobiformes</taxon>
        <taxon>Hemiscylliidae</taxon>
        <taxon>Chiloscyllium</taxon>
    </lineage>
</organism>
<dbReference type="SUPFAM" id="SSF52540">
    <property type="entry name" value="P-loop containing nucleoside triphosphate hydrolases"/>
    <property type="match status" value="1"/>
</dbReference>
<dbReference type="PROSITE" id="PS50067">
    <property type="entry name" value="KINESIN_MOTOR_2"/>
    <property type="match status" value="1"/>
</dbReference>
<dbReference type="GO" id="GO:0005874">
    <property type="term" value="C:microtubule"/>
    <property type="evidence" value="ECO:0007669"/>
    <property type="project" value="UniProtKB-KW"/>
</dbReference>
<keyword evidence="2" id="KW-0963">Cytoplasm</keyword>
<evidence type="ECO:0000256" key="4">
    <source>
        <dbReference type="ARBA" id="ARBA00022741"/>
    </source>
</evidence>
<keyword evidence="5 11" id="KW-0067">ATP-binding</keyword>
<feature type="compositionally biased region" description="Polar residues" evidence="14">
    <location>
        <begin position="786"/>
        <end position="806"/>
    </location>
</feature>
<dbReference type="Gene3D" id="3.40.850.10">
    <property type="entry name" value="Kinesin motor domain"/>
    <property type="match status" value="1"/>
</dbReference>
<keyword evidence="17" id="KW-1185">Reference proteome</keyword>
<keyword evidence="7 11" id="KW-0505">Motor protein</keyword>
<evidence type="ECO:0000313" key="17">
    <source>
        <dbReference type="Proteomes" id="UP000287033"/>
    </source>
</evidence>
<dbReference type="Proteomes" id="UP000287033">
    <property type="component" value="Unassembled WGS sequence"/>
</dbReference>
<dbReference type="InterPro" id="IPR036961">
    <property type="entry name" value="Kinesin_motor_dom_sf"/>
</dbReference>
<dbReference type="PANTHER" id="PTHR47969:SF21">
    <property type="entry name" value="KINESIN-LIKE PROTEIN"/>
    <property type="match status" value="1"/>
</dbReference>
<evidence type="ECO:0000256" key="8">
    <source>
        <dbReference type="ARBA" id="ARBA00023212"/>
    </source>
</evidence>
<dbReference type="GO" id="GO:0007018">
    <property type="term" value="P:microtubule-based movement"/>
    <property type="evidence" value="ECO:0007669"/>
    <property type="project" value="InterPro"/>
</dbReference>
<dbReference type="Pfam" id="PF00225">
    <property type="entry name" value="Kinesin"/>
    <property type="match status" value="1"/>
</dbReference>
<dbReference type="GO" id="GO:0005524">
    <property type="term" value="F:ATP binding"/>
    <property type="evidence" value="ECO:0007669"/>
    <property type="project" value="UniProtKB-UniRule"/>
</dbReference>
<gene>
    <name evidence="16" type="ORF">chiPu_0009162</name>
</gene>
<dbReference type="AlphaFoldDB" id="A0A401SJX3"/>
<accession>A0A401SJX3</accession>
<dbReference type="EMBL" id="BEZZ01000320">
    <property type="protein sequence ID" value="GCC30708.1"/>
    <property type="molecule type" value="Genomic_DNA"/>
</dbReference>
<dbReference type="InterPro" id="IPR027417">
    <property type="entry name" value="P-loop_NTPase"/>
</dbReference>
<evidence type="ECO:0000256" key="1">
    <source>
        <dbReference type="ARBA" id="ARBA00004245"/>
    </source>
</evidence>
<keyword evidence="6 13" id="KW-0175">Coiled coil</keyword>
<evidence type="ECO:0000256" key="11">
    <source>
        <dbReference type="PROSITE-ProRule" id="PRU00283"/>
    </source>
</evidence>
<comment type="subunit">
    <text evidence="10">Homodimer. Interacts with APBA1 (via PDZ domain); the interaction is direct and is required for association of KIF17 with the cargo that is to be transported. Interacts with IFT B complex components IFT52 and IFT57. Interacts with IFT70B. Interacts with PIWIL1. Interacts with TBATA.</text>
</comment>
<comment type="function">
    <text evidence="9">Dendrite-specific motor protein which, in association with the Apba1-containing complex (LIN-10-LIN-2-LIN-7 complex), transports vesicles containing N-methyl-D-aspartate (NMDA) receptor subunit NR2B along microtubules.</text>
</comment>
<evidence type="ECO:0000313" key="16">
    <source>
        <dbReference type="EMBL" id="GCC30708.1"/>
    </source>
</evidence>
<evidence type="ECO:0000256" key="12">
    <source>
        <dbReference type="RuleBase" id="RU000394"/>
    </source>
</evidence>
<comment type="caution">
    <text evidence="16">The sequence shown here is derived from an EMBL/GenBank/DDBJ whole genome shotgun (WGS) entry which is preliminary data.</text>
</comment>
<evidence type="ECO:0000256" key="2">
    <source>
        <dbReference type="ARBA" id="ARBA00022490"/>
    </source>
</evidence>
<evidence type="ECO:0000256" key="9">
    <source>
        <dbReference type="ARBA" id="ARBA00059114"/>
    </source>
</evidence>
<evidence type="ECO:0000256" key="6">
    <source>
        <dbReference type="ARBA" id="ARBA00023054"/>
    </source>
</evidence>
<dbReference type="GO" id="GO:0008017">
    <property type="term" value="F:microtubule binding"/>
    <property type="evidence" value="ECO:0007669"/>
    <property type="project" value="InterPro"/>
</dbReference>
<keyword evidence="4 11" id="KW-0547">Nucleotide-binding</keyword>
<evidence type="ECO:0000256" key="3">
    <source>
        <dbReference type="ARBA" id="ARBA00022701"/>
    </source>
</evidence>
<dbReference type="PROSITE" id="PS00411">
    <property type="entry name" value="KINESIN_MOTOR_1"/>
    <property type="match status" value="1"/>
</dbReference>
<evidence type="ECO:0000256" key="7">
    <source>
        <dbReference type="ARBA" id="ARBA00023175"/>
    </source>
</evidence>
<evidence type="ECO:0000256" key="14">
    <source>
        <dbReference type="SAM" id="MobiDB-lite"/>
    </source>
</evidence>
<dbReference type="FunFam" id="3.40.850.10:FF:000029">
    <property type="entry name" value="Kinesin-like protein KIF17"/>
    <property type="match status" value="1"/>
</dbReference>
<evidence type="ECO:0000259" key="15">
    <source>
        <dbReference type="PROSITE" id="PS50067"/>
    </source>
</evidence>
<feature type="domain" description="Kinesin motor" evidence="15">
    <location>
        <begin position="5"/>
        <end position="335"/>
    </location>
</feature>
<dbReference type="STRING" id="137246.A0A401SJX3"/>
<evidence type="ECO:0000256" key="13">
    <source>
        <dbReference type="SAM" id="Coils"/>
    </source>
</evidence>
<comment type="subcellular location">
    <subcellularLocation>
        <location evidence="1">Cytoplasm</location>
        <location evidence="1">Cytoskeleton</location>
    </subcellularLocation>
</comment>
<dbReference type="InterPro" id="IPR027640">
    <property type="entry name" value="Kinesin-like_fam"/>
</dbReference>
<dbReference type="GO" id="GO:0003777">
    <property type="term" value="F:microtubule motor activity"/>
    <property type="evidence" value="ECO:0007669"/>
    <property type="project" value="InterPro"/>
</dbReference>
<feature type="coiled-coil region" evidence="13">
    <location>
        <begin position="398"/>
        <end position="443"/>
    </location>
</feature>
<dbReference type="OrthoDB" id="3176171at2759"/>
<dbReference type="PANTHER" id="PTHR47969">
    <property type="entry name" value="CHROMOSOME-ASSOCIATED KINESIN KIF4A-RELATED"/>
    <property type="match status" value="1"/>
</dbReference>
<dbReference type="PRINTS" id="PR00380">
    <property type="entry name" value="KINESINHEAVY"/>
</dbReference>
<name>A0A401SJX3_CHIPU</name>
<feature type="region of interest" description="Disordered" evidence="14">
    <location>
        <begin position="565"/>
        <end position="585"/>
    </location>
</feature>
<comment type="similarity">
    <text evidence="11 12">Belongs to the TRAFAC class myosin-kinesin ATPase superfamily. Kinesin family.</text>
</comment>
<dbReference type="InterPro" id="IPR019821">
    <property type="entry name" value="Kinesin_motor_CS"/>
</dbReference>